<dbReference type="InterPro" id="IPR000209">
    <property type="entry name" value="Peptidase_S8/S53_dom"/>
</dbReference>
<protein>
    <recommendedName>
        <fullName evidence="14">Peptidase S8/S53 domain-containing protein</fullName>
    </recommendedName>
</protein>
<dbReference type="PROSITE" id="PS00137">
    <property type="entry name" value="SUBTILASE_HIS"/>
    <property type="match status" value="1"/>
</dbReference>
<feature type="chain" id="PRO_5019369741" description="Peptidase S8/S53 domain-containing protein" evidence="9">
    <location>
        <begin position="20"/>
        <end position="932"/>
    </location>
</feature>
<keyword evidence="3 9" id="KW-0732">Signal</keyword>
<evidence type="ECO:0000256" key="3">
    <source>
        <dbReference type="ARBA" id="ARBA00022729"/>
    </source>
</evidence>
<feature type="active site" description="Charge relay system" evidence="6 7">
    <location>
        <position position="167"/>
    </location>
</feature>
<feature type="signal peptide" evidence="9">
    <location>
        <begin position="1"/>
        <end position="19"/>
    </location>
</feature>
<dbReference type="InterPro" id="IPR023827">
    <property type="entry name" value="Peptidase_S8_Asp-AS"/>
</dbReference>
<dbReference type="PANTHER" id="PTHR43806:SF66">
    <property type="entry name" value="SERIN ENDOPEPTIDASE"/>
    <property type="match status" value="1"/>
</dbReference>
<evidence type="ECO:0000313" key="12">
    <source>
        <dbReference type="EMBL" id="ROW03572.1"/>
    </source>
</evidence>
<dbReference type="Gene3D" id="3.40.50.200">
    <property type="entry name" value="Peptidase S8/S53 domain"/>
    <property type="match status" value="2"/>
</dbReference>
<dbReference type="InterPro" id="IPR034187">
    <property type="entry name" value="Peptidases_S8_5"/>
</dbReference>
<dbReference type="Pfam" id="PF06280">
    <property type="entry name" value="fn3_5"/>
    <property type="match status" value="1"/>
</dbReference>
<evidence type="ECO:0000313" key="13">
    <source>
        <dbReference type="Proteomes" id="UP000284375"/>
    </source>
</evidence>
<evidence type="ECO:0000256" key="8">
    <source>
        <dbReference type="RuleBase" id="RU003355"/>
    </source>
</evidence>
<keyword evidence="4 7" id="KW-0378">Hydrolase</keyword>
<dbReference type="Gene3D" id="2.60.40.1710">
    <property type="entry name" value="Subtilisin-like superfamily"/>
    <property type="match status" value="1"/>
</dbReference>
<keyword evidence="2 7" id="KW-0645">Protease</keyword>
<keyword evidence="5 7" id="KW-0720">Serine protease</keyword>
<dbReference type="STRING" id="252740.A0A423WJH2"/>
<evidence type="ECO:0000259" key="11">
    <source>
        <dbReference type="Pfam" id="PF06280"/>
    </source>
</evidence>
<dbReference type="PANTHER" id="PTHR43806">
    <property type="entry name" value="PEPTIDASE S8"/>
    <property type="match status" value="1"/>
</dbReference>
<evidence type="ECO:0000256" key="5">
    <source>
        <dbReference type="ARBA" id="ARBA00022825"/>
    </source>
</evidence>
<sequence>MRLIVGLAILLGRISATSAISPAATIPRNNNTVPGAYIVEFADNHDHPSFYGSLKASGISVSQRMNLSFALFSGVSFTIEDLINEPKHASKISELPAVKKMWPVRIYSVPKIQRLNIARNPNGPIEFIPNSNSGSGHDAYSPHVMTQVDHLHAAGYTGKGARIGIVDTGVDYRHPALGGCFGEGCLIAYGWDLVGDHWTGLDAPIPDSDPYDDCNGHGTHVAGIIGAKPNPLNFTGAAPGATLGMYRVFGCRSAGTADDVLIAAFNMAYEDGSDIITASIGGIGGWSEAPWSTAVSRIVDNGVPCTLAAGNDGEMGMFTANDAADGKGVTAVASFDNTVTPLLLSKGTYSVKSSSCEVSSDKHTIVPDPFGWLPGYPSFQNMSAPLWAISHNSSVEDDACSNLPDNTPDLSKYIVLVRLGGSCGADEKAGNVAAFGAQYILYYADTGDDLYPPPMLVADDKLAHINGSGVVTPEQGTKWVELLSSGSEVHITFIEPYAAATVYAETRNRLTGGFVSTYTSWGPTWELDVYPILGAPGGNILSTYLRDEGGYAVLSGTSMATPFMAAVYALVGQARGTFDPAQLGTILANNAQAQLWNDGTGTLGELAPVPQQGTGLVQVYDAALTTTLLTVKSISFNDTYHFVPNATFTIRNMGNETVIYHLGHSSALSMYTLPFTADQFYPDDFPNRILAESAVLNFSQTSVRVPPKGRAEITVTLSLPKLADVEEAIPVYSGFITINSTNGGNLTVPYLGVIGTVSSEFVMDPEESTMLGYAAKGYAAGMRDNITFSIPHPTMSNTYDPDEPYASGYYYYPTAEIILDLGSRIVRVDVIPFSANYTGPITSVLGEKSAGSVYGFPQTYLSRMYTNVVFTGMLDDGTAVPEGKYALAVRALKLFGDPDKVEDYDTMVMLPFNLNYLPKAYGPTNPRRGVRW</sequence>
<evidence type="ECO:0008006" key="14">
    <source>
        <dbReference type="Google" id="ProtNLM"/>
    </source>
</evidence>
<dbReference type="InterPro" id="IPR015500">
    <property type="entry name" value="Peptidase_S8_subtilisin-rel"/>
</dbReference>
<evidence type="ECO:0000256" key="1">
    <source>
        <dbReference type="ARBA" id="ARBA00011073"/>
    </source>
</evidence>
<evidence type="ECO:0000259" key="10">
    <source>
        <dbReference type="Pfam" id="PF00082"/>
    </source>
</evidence>
<dbReference type="CDD" id="cd07489">
    <property type="entry name" value="Peptidases_S8_5"/>
    <property type="match status" value="1"/>
</dbReference>
<dbReference type="Gene3D" id="3.50.30.30">
    <property type="match status" value="1"/>
</dbReference>
<dbReference type="PROSITE" id="PS00136">
    <property type="entry name" value="SUBTILASE_ASP"/>
    <property type="match status" value="1"/>
</dbReference>
<feature type="active site" description="Charge relay system" evidence="6 7">
    <location>
        <position position="217"/>
    </location>
</feature>
<dbReference type="EMBL" id="LJZO01000003">
    <property type="protein sequence ID" value="ROW03572.1"/>
    <property type="molecule type" value="Genomic_DNA"/>
</dbReference>
<dbReference type="PRINTS" id="PR00723">
    <property type="entry name" value="SUBTILISIN"/>
</dbReference>
<dbReference type="PROSITE" id="PS00138">
    <property type="entry name" value="SUBTILASE_SER"/>
    <property type="match status" value="1"/>
</dbReference>
<dbReference type="SUPFAM" id="SSF52743">
    <property type="entry name" value="Subtilisin-like"/>
    <property type="match status" value="1"/>
</dbReference>
<organism evidence="12 13">
    <name type="scientific">Cytospora chrysosperma</name>
    <name type="common">Cytospora canker fungus</name>
    <name type="synonym">Sphaeria chrysosperma</name>
    <dbReference type="NCBI Taxonomy" id="252740"/>
    <lineage>
        <taxon>Eukaryota</taxon>
        <taxon>Fungi</taxon>
        <taxon>Dikarya</taxon>
        <taxon>Ascomycota</taxon>
        <taxon>Pezizomycotina</taxon>
        <taxon>Sordariomycetes</taxon>
        <taxon>Sordariomycetidae</taxon>
        <taxon>Diaporthales</taxon>
        <taxon>Cytosporaceae</taxon>
        <taxon>Cytospora</taxon>
    </lineage>
</organism>
<evidence type="ECO:0000256" key="4">
    <source>
        <dbReference type="ARBA" id="ARBA00022801"/>
    </source>
</evidence>
<comment type="caution">
    <text evidence="12">The sequence shown here is derived from an EMBL/GenBank/DDBJ whole genome shotgun (WGS) entry which is preliminary data.</text>
</comment>
<proteinExistence type="inferred from homology"/>
<accession>A0A423WJH2</accession>
<name>A0A423WJH2_CYTCH</name>
<gene>
    <name evidence="12" type="ORF">VSDG_01236</name>
</gene>
<evidence type="ECO:0000256" key="2">
    <source>
        <dbReference type="ARBA" id="ARBA00022670"/>
    </source>
</evidence>
<dbReference type="CDD" id="cd02124">
    <property type="entry name" value="PA_PoS1_like"/>
    <property type="match status" value="1"/>
</dbReference>
<reference evidence="12 13" key="1">
    <citation type="submission" date="2015-09" db="EMBL/GenBank/DDBJ databases">
        <title>Host preference determinants of Valsa canker pathogens revealed by comparative genomics.</title>
        <authorList>
            <person name="Yin Z."/>
            <person name="Huang L."/>
        </authorList>
    </citation>
    <scope>NUCLEOTIDE SEQUENCE [LARGE SCALE GENOMIC DNA]</scope>
    <source>
        <strain evidence="12 13">YSFL</strain>
    </source>
</reference>
<feature type="domain" description="Peptidase S8/S53" evidence="10">
    <location>
        <begin position="158"/>
        <end position="593"/>
    </location>
</feature>
<feature type="active site" description="Charge relay system" evidence="6 7">
    <location>
        <position position="558"/>
    </location>
</feature>
<dbReference type="AlphaFoldDB" id="A0A423WJH2"/>
<dbReference type="InterPro" id="IPR050131">
    <property type="entry name" value="Peptidase_S8_subtilisin-like"/>
</dbReference>
<dbReference type="InterPro" id="IPR036852">
    <property type="entry name" value="Peptidase_S8/S53_dom_sf"/>
</dbReference>
<dbReference type="PROSITE" id="PS51892">
    <property type="entry name" value="SUBTILASE"/>
    <property type="match status" value="1"/>
</dbReference>
<dbReference type="OrthoDB" id="10256524at2759"/>
<evidence type="ECO:0000256" key="7">
    <source>
        <dbReference type="PROSITE-ProRule" id="PRU01240"/>
    </source>
</evidence>
<dbReference type="InterPro" id="IPR010435">
    <property type="entry name" value="C5a/SBT2-like_Fn3"/>
</dbReference>
<evidence type="ECO:0000256" key="9">
    <source>
        <dbReference type="SAM" id="SignalP"/>
    </source>
</evidence>
<dbReference type="InterPro" id="IPR023828">
    <property type="entry name" value="Peptidase_S8_Ser-AS"/>
</dbReference>
<dbReference type="InterPro" id="IPR022398">
    <property type="entry name" value="Peptidase_S8_His-AS"/>
</dbReference>
<dbReference type="GO" id="GO:0004252">
    <property type="term" value="F:serine-type endopeptidase activity"/>
    <property type="evidence" value="ECO:0007669"/>
    <property type="project" value="UniProtKB-UniRule"/>
</dbReference>
<comment type="similarity">
    <text evidence="1 7 8">Belongs to the peptidase S8 family.</text>
</comment>
<keyword evidence="13" id="KW-1185">Reference proteome</keyword>
<evidence type="ECO:0000256" key="6">
    <source>
        <dbReference type="PIRSR" id="PIRSR615500-1"/>
    </source>
</evidence>
<feature type="domain" description="C5a peptidase/Subtilisin-like protease SBT2-like Fn3-like" evidence="11">
    <location>
        <begin position="634"/>
        <end position="751"/>
    </location>
</feature>
<dbReference type="GO" id="GO:0016020">
    <property type="term" value="C:membrane"/>
    <property type="evidence" value="ECO:0007669"/>
    <property type="project" value="InterPro"/>
</dbReference>
<dbReference type="GO" id="GO:0006508">
    <property type="term" value="P:proteolysis"/>
    <property type="evidence" value="ECO:0007669"/>
    <property type="project" value="UniProtKB-KW"/>
</dbReference>
<dbReference type="Proteomes" id="UP000284375">
    <property type="component" value="Unassembled WGS sequence"/>
</dbReference>
<dbReference type="Pfam" id="PF00082">
    <property type="entry name" value="Peptidase_S8"/>
    <property type="match status" value="1"/>
</dbReference>